<dbReference type="OrthoDB" id="5089392at2759"/>
<evidence type="ECO:0000256" key="1">
    <source>
        <dbReference type="SAM" id="MobiDB-lite"/>
    </source>
</evidence>
<sequence>MSSQSNFQPVPPIRTNTVGSQTSQSSGQMSPPFSPTSPTSHATSPTEQSFLSAITARVRGRSRSRSRDASRNRSKSPMAPPPRQISAQTQQAPQAQHRRHISITAPAQPVRPSLQMADRRSTSGSDPWRGRHSNEWLFGGWSATETAKDLLHRRKQ</sequence>
<feature type="region of interest" description="Disordered" evidence="1">
    <location>
        <begin position="1"/>
        <end position="135"/>
    </location>
</feature>
<dbReference type="AlphaFoldDB" id="A0A8K0QX78"/>
<gene>
    <name evidence="2" type="ORF">FB567DRAFT_452900</name>
</gene>
<feature type="compositionally biased region" description="Low complexity" evidence="1">
    <location>
        <begin position="19"/>
        <end position="46"/>
    </location>
</feature>
<reference evidence="2" key="1">
    <citation type="journal article" date="2021" name="Nat. Commun.">
        <title>Genetic determinants of endophytism in the Arabidopsis root mycobiome.</title>
        <authorList>
            <person name="Mesny F."/>
            <person name="Miyauchi S."/>
            <person name="Thiergart T."/>
            <person name="Pickel B."/>
            <person name="Atanasova L."/>
            <person name="Karlsson M."/>
            <person name="Huettel B."/>
            <person name="Barry K.W."/>
            <person name="Haridas S."/>
            <person name="Chen C."/>
            <person name="Bauer D."/>
            <person name="Andreopoulos W."/>
            <person name="Pangilinan J."/>
            <person name="LaButti K."/>
            <person name="Riley R."/>
            <person name="Lipzen A."/>
            <person name="Clum A."/>
            <person name="Drula E."/>
            <person name="Henrissat B."/>
            <person name="Kohler A."/>
            <person name="Grigoriev I.V."/>
            <person name="Martin F.M."/>
            <person name="Hacquard S."/>
        </authorList>
    </citation>
    <scope>NUCLEOTIDE SEQUENCE</scope>
    <source>
        <strain evidence="2">MPI-SDFR-AT-0120</strain>
    </source>
</reference>
<name>A0A8K0QX78_9PLEO</name>
<dbReference type="Proteomes" id="UP000813461">
    <property type="component" value="Unassembled WGS sequence"/>
</dbReference>
<keyword evidence="3" id="KW-1185">Reference proteome</keyword>
<evidence type="ECO:0000313" key="3">
    <source>
        <dbReference type="Proteomes" id="UP000813461"/>
    </source>
</evidence>
<feature type="compositionally biased region" description="Polar residues" evidence="1">
    <location>
        <begin position="85"/>
        <end position="94"/>
    </location>
</feature>
<organism evidence="2 3">
    <name type="scientific">Paraphoma chrysanthemicola</name>
    <dbReference type="NCBI Taxonomy" id="798071"/>
    <lineage>
        <taxon>Eukaryota</taxon>
        <taxon>Fungi</taxon>
        <taxon>Dikarya</taxon>
        <taxon>Ascomycota</taxon>
        <taxon>Pezizomycotina</taxon>
        <taxon>Dothideomycetes</taxon>
        <taxon>Pleosporomycetidae</taxon>
        <taxon>Pleosporales</taxon>
        <taxon>Pleosporineae</taxon>
        <taxon>Phaeosphaeriaceae</taxon>
        <taxon>Paraphoma</taxon>
    </lineage>
</organism>
<protein>
    <submittedName>
        <fullName evidence="2">Uncharacterized protein</fullName>
    </submittedName>
</protein>
<dbReference type="EMBL" id="JAGMVJ010000020">
    <property type="protein sequence ID" value="KAH7075282.1"/>
    <property type="molecule type" value="Genomic_DNA"/>
</dbReference>
<evidence type="ECO:0000313" key="2">
    <source>
        <dbReference type="EMBL" id="KAH7075282.1"/>
    </source>
</evidence>
<comment type="caution">
    <text evidence="2">The sequence shown here is derived from an EMBL/GenBank/DDBJ whole genome shotgun (WGS) entry which is preliminary data.</text>
</comment>
<feature type="compositionally biased region" description="Polar residues" evidence="1">
    <location>
        <begin position="1"/>
        <end position="18"/>
    </location>
</feature>
<proteinExistence type="predicted"/>
<accession>A0A8K0QX78</accession>